<sequence>MYETVFDYEKNRLVIGSIRYIRKIAEQQIDFKYYVYNSDNEKKIFIVTDDLSFYEYNKRFYESAHKKLRPHFVKFIDLREFENFNYANVRVTKIKKYKAAKSLGLTTKITRHIAAGGESTNGVKFDSPTLQAFDETFHNVDFFKFKEQCYEYKFLVSMVGEKGKILNRVNLNVGDLAIIYCPTFFNIEPDSEGREIRGNRCSVQFPVFQIGESEYVAEVNEGNKVYKEMIEQNRLVNEMIDL</sequence>
<gene>
    <name evidence="1" type="ORF">SAMN05216576_11564</name>
</gene>
<keyword evidence="2" id="KW-1185">Reference proteome</keyword>
<evidence type="ECO:0000313" key="1">
    <source>
        <dbReference type="EMBL" id="SDD37726.1"/>
    </source>
</evidence>
<dbReference type="RefSeq" id="WP_139204273.1">
    <property type="nucleotide sequence ID" value="NZ_FMZQ01000015.1"/>
</dbReference>
<proteinExistence type="predicted"/>
<accession>A0A1G6UAK6</accession>
<reference evidence="2" key="1">
    <citation type="submission" date="2016-10" db="EMBL/GenBank/DDBJ databases">
        <authorList>
            <person name="Varghese N."/>
            <person name="Submissions S."/>
        </authorList>
    </citation>
    <scope>NUCLEOTIDE SEQUENCE [LARGE SCALE GENOMIC DNA]</scope>
    <source>
        <strain evidence="2">DSM 26382</strain>
    </source>
</reference>
<protein>
    <submittedName>
        <fullName evidence="1">Uncharacterized protein</fullName>
    </submittedName>
</protein>
<evidence type="ECO:0000313" key="2">
    <source>
        <dbReference type="Proteomes" id="UP000199467"/>
    </source>
</evidence>
<name>A0A1G6UAK6_9GAMM</name>
<dbReference type="Proteomes" id="UP000199467">
    <property type="component" value="Unassembled WGS sequence"/>
</dbReference>
<dbReference type="AlphaFoldDB" id="A0A1G6UAK6"/>
<organism evidence="1 2">
    <name type="scientific">Ectopseudomonas chengduensis</name>
    <dbReference type="NCBI Taxonomy" id="489632"/>
    <lineage>
        <taxon>Bacteria</taxon>
        <taxon>Pseudomonadati</taxon>
        <taxon>Pseudomonadota</taxon>
        <taxon>Gammaproteobacteria</taxon>
        <taxon>Pseudomonadales</taxon>
        <taxon>Pseudomonadaceae</taxon>
        <taxon>Ectopseudomonas</taxon>
    </lineage>
</organism>
<dbReference type="EMBL" id="FMZQ01000015">
    <property type="protein sequence ID" value="SDD37726.1"/>
    <property type="molecule type" value="Genomic_DNA"/>
</dbReference>